<protein>
    <recommendedName>
        <fullName evidence="5">NADH-quinone oxidoreductase subunit N</fullName>
        <ecNumber evidence="5">7.1.1.-</ecNumber>
    </recommendedName>
    <alternativeName>
        <fullName evidence="5">NADH dehydrogenase I subunit N</fullName>
    </alternativeName>
    <alternativeName>
        <fullName evidence="5">NDH-1 subunit N</fullName>
    </alternativeName>
</protein>
<feature type="transmembrane region" description="Helical" evidence="5">
    <location>
        <begin position="324"/>
        <end position="345"/>
    </location>
</feature>
<keyword evidence="5" id="KW-0813">Transport</keyword>
<keyword evidence="5" id="KW-1278">Translocase</keyword>
<feature type="transmembrane region" description="Helical" evidence="5">
    <location>
        <begin position="400"/>
        <end position="420"/>
    </location>
</feature>
<dbReference type="RefSeq" id="WP_217793173.1">
    <property type="nucleotide sequence ID" value="NZ_JAHSPG010000015.1"/>
</dbReference>
<keyword evidence="5" id="KW-0520">NAD</keyword>
<keyword evidence="9" id="KW-1185">Reference proteome</keyword>
<comment type="subunit">
    <text evidence="5">NDH-1 is composed of 14 different subunits. Subunits NuoA, H, J, K, L, M, N constitute the membrane sector of the complex.</text>
</comment>
<sequence length="481" mass="53015">MTHEQLMALLPFMVLATASIVIILLIAFRQGHTVIQVTGFLMMCLVIFTMWYVRDFLPQTIMPLLIVDGYGALFTGLIIFCVLVVGLFSYIYFEEREENPREYYILIFLSTLGAAILTISRHFISFFIGLELLSVSLYALIAYLRTRNNAVEAGVKYLLLAALTSAFLLFGMALIYMDAGSMDFSAIAQKLHTAEQSSPLFLVGFSLMMIAVGFKLALVPFHLWAADVYQGAPPPVASFIATVSKIGVFAVLLRFAQELHLQNNHSIMTIISVIAIFSMISGNLLALRQQNIKRLLAYSSIAHFGYLLVAFLPGNSAGVEAAAFYLIAYAITILIAFGVIILLSAKDKDAERLSLYRGLFWEKPFVAIVLAVALLSLAGIPLTAGFIGKFYVLMAGVQQQAWLPVIVLVVTSVIGLYYYLRIISTLFSDVSVAIEKEKKLHPFFYAASYTALVVLVLLLLGFGVMPATIIPGIKQFLLIGN</sequence>
<organism evidence="8 9">
    <name type="scientific">Pinibacter aurantiacus</name>
    <dbReference type="NCBI Taxonomy" id="2851599"/>
    <lineage>
        <taxon>Bacteria</taxon>
        <taxon>Pseudomonadati</taxon>
        <taxon>Bacteroidota</taxon>
        <taxon>Chitinophagia</taxon>
        <taxon>Chitinophagales</taxon>
        <taxon>Chitinophagaceae</taxon>
        <taxon>Pinibacter</taxon>
    </lineage>
</organism>
<dbReference type="EMBL" id="JAHSPG010000015">
    <property type="protein sequence ID" value="MBV4359200.1"/>
    <property type="molecule type" value="Genomic_DNA"/>
</dbReference>
<comment type="caution">
    <text evidence="8">The sequence shown here is derived from an EMBL/GenBank/DDBJ whole genome shotgun (WGS) entry which is preliminary data.</text>
</comment>
<dbReference type="GO" id="GO:0005886">
    <property type="term" value="C:plasma membrane"/>
    <property type="evidence" value="ECO:0007669"/>
    <property type="project" value="UniProtKB-SubCell"/>
</dbReference>
<feature type="transmembrane region" description="Helical" evidence="5">
    <location>
        <begin position="34"/>
        <end position="53"/>
    </location>
</feature>
<feature type="transmembrane region" description="Helical" evidence="5">
    <location>
        <begin position="365"/>
        <end position="388"/>
    </location>
</feature>
<comment type="catalytic activity">
    <reaction evidence="5">
        <text>a quinone + NADH + 5 H(+)(in) = a quinol + NAD(+) + 4 H(+)(out)</text>
        <dbReference type="Rhea" id="RHEA:57888"/>
        <dbReference type="ChEBI" id="CHEBI:15378"/>
        <dbReference type="ChEBI" id="CHEBI:24646"/>
        <dbReference type="ChEBI" id="CHEBI:57540"/>
        <dbReference type="ChEBI" id="CHEBI:57945"/>
        <dbReference type="ChEBI" id="CHEBI:132124"/>
    </reaction>
</comment>
<name>A0A9E2SFE7_9BACT</name>
<dbReference type="InterPro" id="IPR010096">
    <property type="entry name" value="NADH-Q_OxRdtase_suN/2"/>
</dbReference>
<comment type="similarity">
    <text evidence="5">Belongs to the complex I subunit 2 family.</text>
</comment>
<dbReference type="Proteomes" id="UP000812270">
    <property type="component" value="Unassembled WGS sequence"/>
</dbReference>
<feature type="domain" description="NADH:quinone oxidoreductase/Mrp antiporter transmembrane" evidence="7">
    <location>
        <begin position="120"/>
        <end position="415"/>
    </location>
</feature>
<comment type="function">
    <text evidence="5">NDH-1 shuttles electrons from NADH, via FMN and iron-sulfur (Fe-S) centers, to quinones in the respiratory chain. The immediate electron acceptor for the enzyme in this species is believed to be a menaquinone. Couples the redox reaction to proton translocation (for every two electrons transferred, four hydrogen ions are translocated across the cytoplasmic membrane), and thus conserves the redox energy in a proton gradient.</text>
</comment>
<feature type="transmembrane region" description="Helical" evidence="5">
    <location>
        <begin position="157"/>
        <end position="177"/>
    </location>
</feature>
<feature type="transmembrane region" description="Helical" evidence="5">
    <location>
        <begin position="267"/>
        <end position="286"/>
    </location>
</feature>
<feature type="transmembrane region" description="Helical" evidence="5">
    <location>
        <begin position="126"/>
        <end position="145"/>
    </location>
</feature>
<feature type="transmembrane region" description="Helical" evidence="5">
    <location>
        <begin position="443"/>
        <end position="465"/>
    </location>
</feature>
<feature type="transmembrane region" description="Helical" evidence="5">
    <location>
        <begin position="73"/>
        <end position="91"/>
    </location>
</feature>
<feature type="transmembrane region" description="Helical" evidence="5">
    <location>
        <begin position="200"/>
        <end position="224"/>
    </location>
</feature>
<dbReference type="GO" id="GO:0008137">
    <property type="term" value="F:NADH dehydrogenase (ubiquinone) activity"/>
    <property type="evidence" value="ECO:0007669"/>
    <property type="project" value="InterPro"/>
</dbReference>
<feature type="transmembrane region" description="Helical" evidence="5">
    <location>
        <begin position="103"/>
        <end position="120"/>
    </location>
</feature>
<evidence type="ECO:0000256" key="3">
    <source>
        <dbReference type="ARBA" id="ARBA00022989"/>
    </source>
</evidence>
<proteinExistence type="inferred from homology"/>
<dbReference type="InterPro" id="IPR001750">
    <property type="entry name" value="ND/Mrp_TM"/>
</dbReference>
<dbReference type="AlphaFoldDB" id="A0A9E2SFE7"/>
<dbReference type="GO" id="GO:0050136">
    <property type="term" value="F:NADH dehydrogenase (quinone) (non-electrogenic) activity"/>
    <property type="evidence" value="ECO:0007669"/>
    <property type="project" value="UniProtKB-UniRule"/>
</dbReference>
<reference evidence="8" key="1">
    <citation type="submission" date="2021-06" db="EMBL/GenBank/DDBJ databases">
        <authorList>
            <person name="Huq M.A."/>
        </authorList>
    </citation>
    <scope>NUCLEOTIDE SEQUENCE</scope>
    <source>
        <strain evidence="8">MAH-26</strain>
    </source>
</reference>
<dbReference type="GO" id="GO:0042773">
    <property type="term" value="P:ATP synthesis coupled electron transport"/>
    <property type="evidence" value="ECO:0007669"/>
    <property type="project" value="InterPro"/>
</dbReference>
<keyword evidence="2 5" id="KW-0812">Transmembrane</keyword>
<evidence type="ECO:0000256" key="2">
    <source>
        <dbReference type="ARBA" id="ARBA00022692"/>
    </source>
</evidence>
<dbReference type="Pfam" id="PF00361">
    <property type="entry name" value="Proton_antipo_M"/>
    <property type="match status" value="1"/>
</dbReference>
<evidence type="ECO:0000259" key="7">
    <source>
        <dbReference type="Pfam" id="PF00361"/>
    </source>
</evidence>
<dbReference type="EC" id="7.1.1.-" evidence="5"/>
<evidence type="ECO:0000313" key="8">
    <source>
        <dbReference type="EMBL" id="MBV4359200.1"/>
    </source>
</evidence>
<feature type="transmembrane region" description="Helical" evidence="5">
    <location>
        <begin position="236"/>
        <end position="255"/>
    </location>
</feature>
<comment type="subcellular location">
    <subcellularLocation>
        <location evidence="5">Cell membrane</location>
        <topology evidence="5">Multi-pass membrane protein</topology>
    </subcellularLocation>
    <subcellularLocation>
        <location evidence="1">Endomembrane system</location>
        <topology evidence="1">Multi-pass membrane protein</topology>
    </subcellularLocation>
    <subcellularLocation>
        <location evidence="6">Membrane</location>
        <topology evidence="6">Multi-pass membrane protein</topology>
    </subcellularLocation>
</comment>
<feature type="transmembrane region" description="Helical" evidence="5">
    <location>
        <begin position="6"/>
        <end position="27"/>
    </location>
</feature>
<keyword evidence="5" id="KW-0874">Quinone</keyword>
<keyword evidence="3 5" id="KW-1133">Transmembrane helix</keyword>
<evidence type="ECO:0000256" key="4">
    <source>
        <dbReference type="ARBA" id="ARBA00023136"/>
    </source>
</evidence>
<dbReference type="HAMAP" id="MF_00445">
    <property type="entry name" value="NDH1_NuoN_1"/>
    <property type="match status" value="1"/>
</dbReference>
<dbReference type="GO" id="GO:0048038">
    <property type="term" value="F:quinone binding"/>
    <property type="evidence" value="ECO:0007669"/>
    <property type="project" value="UniProtKB-KW"/>
</dbReference>
<evidence type="ECO:0000256" key="6">
    <source>
        <dbReference type="RuleBase" id="RU000320"/>
    </source>
</evidence>
<evidence type="ECO:0000313" key="9">
    <source>
        <dbReference type="Proteomes" id="UP000812270"/>
    </source>
</evidence>
<dbReference type="GO" id="GO:0012505">
    <property type="term" value="C:endomembrane system"/>
    <property type="evidence" value="ECO:0007669"/>
    <property type="project" value="UniProtKB-SubCell"/>
</dbReference>
<accession>A0A9E2SFE7</accession>
<keyword evidence="4 5" id="KW-0472">Membrane</keyword>
<feature type="transmembrane region" description="Helical" evidence="5">
    <location>
        <begin position="295"/>
        <end position="312"/>
    </location>
</feature>
<evidence type="ECO:0000256" key="5">
    <source>
        <dbReference type="HAMAP-Rule" id="MF_00445"/>
    </source>
</evidence>
<gene>
    <name evidence="5" type="primary">nuoN</name>
    <name evidence="8" type="ORF">KTO63_18680</name>
</gene>
<evidence type="ECO:0000256" key="1">
    <source>
        <dbReference type="ARBA" id="ARBA00004127"/>
    </source>
</evidence>
<keyword evidence="5" id="KW-1003">Cell membrane</keyword>
<dbReference type="NCBIfam" id="TIGR01770">
    <property type="entry name" value="NDH_I_N"/>
    <property type="match status" value="1"/>
</dbReference>
<dbReference type="PANTHER" id="PTHR22773">
    <property type="entry name" value="NADH DEHYDROGENASE"/>
    <property type="match status" value="1"/>
</dbReference>